<evidence type="ECO:0000256" key="1">
    <source>
        <dbReference type="SAM" id="MobiDB-lite"/>
    </source>
</evidence>
<proteinExistence type="predicted"/>
<gene>
    <name evidence="2" type="ORF">F897_02005</name>
</gene>
<evidence type="ECO:0000313" key="3">
    <source>
        <dbReference type="Proteomes" id="UP000013101"/>
    </source>
</evidence>
<dbReference type="STRING" id="70346.F897_02005"/>
<dbReference type="EMBL" id="APRS01000012">
    <property type="protein sequence ID" value="ENX08854.1"/>
    <property type="molecule type" value="Genomic_DNA"/>
</dbReference>
<evidence type="ECO:0000313" key="2">
    <source>
        <dbReference type="EMBL" id="ENX08854.1"/>
    </source>
</evidence>
<dbReference type="PATRIC" id="fig|1217693.3.peg.1934"/>
<feature type="region of interest" description="Disordered" evidence="1">
    <location>
        <begin position="1"/>
        <end position="23"/>
    </location>
</feature>
<reference evidence="2 3" key="1">
    <citation type="submission" date="2013-02" db="EMBL/GenBank/DDBJ databases">
        <title>The Genome Sequence of Acinetobacter sp. NIPH 2171.</title>
        <authorList>
            <consortium name="The Broad Institute Genome Sequencing Platform"/>
            <consortium name="The Broad Institute Genome Sequencing Center for Infectious Disease"/>
            <person name="Cerqueira G."/>
            <person name="Feldgarden M."/>
            <person name="Courvalin P."/>
            <person name="Perichon B."/>
            <person name="Grillot-Courvalin C."/>
            <person name="Clermont D."/>
            <person name="Rocha E."/>
            <person name="Yoon E.-J."/>
            <person name="Nemec A."/>
            <person name="Walker B."/>
            <person name="Young S.K."/>
            <person name="Zeng Q."/>
            <person name="Gargeya S."/>
            <person name="Fitzgerald M."/>
            <person name="Haas B."/>
            <person name="Abouelleil A."/>
            <person name="Alvarado L."/>
            <person name="Arachchi H.M."/>
            <person name="Berlin A.M."/>
            <person name="Chapman S.B."/>
            <person name="Dewar J."/>
            <person name="Goldberg J."/>
            <person name="Griggs A."/>
            <person name="Gujja S."/>
            <person name="Hansen M."/>
            <person name="Howarth C."/>
            <person name="Imamovic A."/>
            <person name="Larimer J."/>
            <person name="McCowan C."/>
            <person name="Murphy C."/>
            <person name="Neiman D."/>
            <person name="Pearson M."/>
            <person name="Priest M."/>
            <person name="Roberts A."/>
            <person name="Saif S."/>
            <person name="Shea T."/>
            <person name="Sisk P."/>
            <person name="Sykes S."/>
            <person name="Wortman J."/>
            <person name="Nusbaum C."/>
            <person name="Birren B."/>
        </authorList>
    </citation>
    <scope>NUCLEOTIDE SEQUENCE [LARGE SCALE GENOMIC DNA]</scope>
    <source>
        <strain evidence="2 3">NIPH 2171</strain>
    </source>
</reference>
<protein>
    <submittedName>
        <fullName evidence="2">Uncharacterized protein</fullName>
    </submittedName>
</protein>
<accession>N9MJP0</accession>
<dbReference type="AlphaFoldDB" id="N9MJP0"/>
<name>N9MJP0_9GAMM</name>
<sequence length="85" mass="9697">MRDRKGFTGIQVKKKPDGSDQALCSNSSERLIMNNQILTEIEVNRKIYLFQNPVERYMAEKTIANSQAVAKAKNELCKFTMQVVS</sequence>
<dbReference type="HOGENOM" id="CLU_2505261_0_0_6"/>
<comment type="caution">
    <text evidence="2">The sequence shown here is derived from an EMBL/GenBank/DDBJ whole genome shotgun (WGS) entry which is preliminary data.</text>
</comment>
<organism evidence="2 3">
    <name type="scientific">Acinetobacter variabilis</name>
    <dbReference type="NCBI Taxonomy" id="70346"/>
    <lineage>
        <taxon>Bacteria</taxon>
        <taxon>Pseudomonadati</taxon>
        <taxon>Pseudomonadota</taxon>
        <taxon>Gammaproteobacteria</taxon>
        <taxon>Moraxellales</taxon>
        <taxon>Moraxellaceae</taxon>
        <taxon>Acinetobacter</taxon>
    </lineage>
</organism>
<dbReference type="Proteomes" id="UP000013101">
    <property type="component" value="Unassembled WGS sequence"/>
</dbReference>